<dbReference type="AlphaFoldDB" id="A0AAV4Q209"/>
<name>A0AAV4Q209_9ARAC</name>
<evidence type="ECO:0000256" key="1">
    <source>
        <dbReference type="ARBA" id="ARBA00022837"/>
    </source>
</evidence>
<dbReference type="FunFam" id="3.90.215.10:FF:000001">
    <property type="entry name" value="Tenascin isoform 1"/>
    <property type="match status" value="1"/>
</dbReference>
<dbReference type="GO" id="GO:0030246">
    <property type="term" value="F:carbohydrate binding"/>
    <property type="evidence" value="ECO:0007669"/>
    <property type="project" value="UniProtKB-ARBA"/>
</dbReference>
<dbReference type="PANTHER" id="PTHR19143:SF458">
    <property type="entry name" value="FIBRINOGEN C-TERMINAL DOMAIN-CONTAINING PROTEIN-RELATED"/>
    <property type="match status" value="1"/>
</dbReference>
<keyword evidence="1" id="KW-0106">Calcium</keyword>
<keyword evidence="6" id="KW-1185">Reference proteome</keyword>
<accession>A0AAV4Q209</accession>
<evidence type="ECO:0000256" key="2">
    <source>
        <dbReference type="ARBA" id="ARBA00023157"/>
    </source>
</evidence>
<dbReference type="InterPro" id="IPR014716">
    <property type="entry name" value="Fibrinogen_a/b/g_C_1"/>
</dbReference>
<evidence type="ECO:0000256" key="3">
    <source>
        <dbReference type="ARBA" id="ARBA00053344"/>
    </source>
</evidence>
<dbReference type="SUPFAM" id="SSF56496">
    <property type="entry name" value="Fibrinogen C-terminal domain-like"/>
    <property type="match status" value="1"/>
</dbReference>
<keyword evidence="2" id="KW-1015">Disulfide bond</keyword>
<dbReference type="CDD" id="cd00087">
    <property type="entry name" value="FReD"/>
    <property type="match status" value="1"/>
</dbReference>
<dbReference type="GO" id="GO:0005615">
    <property type="term" value="C:extracellular space"/>
    <property type="evidence" value="ECO:0007669"/>
    <property type="project" value="TreeGrafter"/>
</dbReference>
<dbReference type="SMART" id="SM00186">
    <property type="entry name" value="FBG"/>
    <property type="match status" value="1"/>
</dbReference>
<dbReference type="PROSITE" id="PS51406">
    <property type="entry name" value="FIBRINOGEN_C_2"/>
    <property type="match status" value="1"/>
</dbReference>
<dbReference type="NCBIfam" id="NF040941">
    <property type="entry name" value="GGGWT_bact"/>
    <property type="match status" value="1"/>
</dbReference>
<dbReference type="GO" id="GO:0098609">
    <property type="term" value="P:cell-cell adhesion"/>
    <property type="evidence" value="ECO:0007669"/>
    <property type="project" value="UniProtKB-ARBA"/>
</dbReference>
<proteinExistence type="predicted"/>
<protein>
    <submittedName>
        <fullName evidence="5">Techylectin-5A</fullName>
    </submittedName>
</protein>
<reference evidence="5 6" key="1">
    <citation type="submission" date="2021-06" db="EMBL/GenBank/DDBJ databases">
        <title>Caerostris darwini draft genome.</title>
        <authorList>
            <person name="Kono N."/>
            <person name="Arakawa K."/>
        </authorList>
    </citation>
    <scope>NUCLEOTIDE SEQUENCE [LARGE SCALE GENOMIC DNA]</scope>
</reference>
<sequence>MGNSSDSPCYNRRLQVMALTIKLVESSRPPIVQVDVLSASLLIMEDEVNPDRIDDENLMDTNLNEDVLRNAQCAMRPIDCEELRECGFTESGIYRIFPQSRVNSWGNLGFDVYCDMVTDGGGWTVFQRRDDFGTTSDFFFKGWSSYKFGFGDLNYDFWLGNDKIFALSNQRRSTLRFDLMDFEGEDGYATYDNFYVDDESQAYRLHLGDYRGTIGDSFKAHNLCKFSTRDRDNDNNPYQNCALLYKGGWWYNNCHTVNLNGLYLKGQHDTYADGVNWYGWKGFRYSLRKTEMKIRSSTFFSKPFNGGDTMPPAPIR</sequence>
<dbReference type="Pfam" id="PF00147">
    <property type="entry name" value="Fibrinogen_C"/>
    <property type="match status" value="1"/>
</dbReference>
<evidence type="ECO:0000313" key="6">
    <source>
        <dbReference type="Proteomes" id="UP001054837"/>
    </source>
</evidence>
<organism evidence="5 6">
    <name type="scientific">Caerostris darwini</name>
    <dbReference type="NCBI Taxonomy" id="1538125"/>
    <lineage>
        <taxon>Eukaryota</taxon>
        <taxon>Metazoa</taxon>
        <taxon>Ecdysozoa</taxon>
        <taxon>Arthropoda</taxon>
        <taxon>Chelicerata</taxon>
        <taxon>Arachnida</taxon>
        <taxon>Araneae</taxon>
        <taxon>Araneomorphae</taxon>
        <taxon>Entelegynae</taxon>
        <taxon>Araneoidea</taxon>
        <taxon>Araneidae</taxon>
        <taxon>Caerostris</taxon>
    </lineage>
</organism>
<evidence type="ECO:0000259" key="4">
    <source>
        <dbReference type="PROSITE" id="PS51406"/>
    </source>
</evidence>
<gene>
    <name evidence="5" type="ORF">CDAR_28801</name>
</gene>
<dbReference type="InterPro" id="IPR002181">
    <property type="entry name" value="Fibrinogen_a/b/g_C_dom"/>
</dbReference>
<evidence type="ECO:0000313" key="5">
    <source>
        <dbReference type="EMBL" id="GIY03465.1"/>
    </source>
</evidence>
<dbReference type="EMBL" id="BPLQ01003810">
    <property type="protein sequence ID" value="GIY03465.1"/>
    <property type="molecule type" value="Genomic_DNA"/>
</dbReference>
<dbReference type="Gene3D" id="3.90.215.10">
    <property type="entry name" value="Gamma Fibrinogen, chain A, domain 1"/>
    <property type="match status" value="1"/>
</dbReference>
<dbReference type="InterPro" id="IPR050373">
    <property type="entry name" value="Fibrinogen_C-term_domain"/>
</dbReference>
<comment type="function">
    <text evidence="3">Lectin involved in innate immunity. Agglutinates all types of human erythrocytes, Gram-positive and Gram-negative bacteria. Has a stronger agglutinating activity towards Gram-negative bacteria than towards Gram-positive bacteria. Specifically recognizes acetyl group-containing substances on agglutinated cells. The hemagglutinating activity was inhibited by EDTA, acetyl group-containing mono- and disaccharides, N-acetyl derivatives of amino acids, other acetyl group-containing substances, propionamide and benzamide. Enhances the antimicrobial activity of big defensin against Gram-positive bacteria but not against Gram-negative bacteria.</text>
</comment>
<feature type="domain" description="Fibrinogen C-terminal" evidence="4">
    <location>
        <begin position="71"/>
        <end position="298"/>
    </location>
</feature>
<dbReference type="Proteomes" id="UP001054837">
    <property type="component" value="Unassembled WGS sequence"/>
</dbReference>
<dbReference type="PANTHER" id="PTHR19143">
    <property type="entry name" value="FIBRINOGEN/TENASCIN/ANGIOPOEITIN"/>
    <property type="match status" value="1"/>
</dbReference>
<dbReference type="InterPro" id="IPR036056">
    <property type="entry name" value="Fibrinogen-like_C"/>
</dbReference>
<comment type="caution">
    <text evidence="5">The sequence shown here is derived from an EMBL/GenBank/DDBJ whole genome shotgun (WGS) entry which is preliminary data.</text>
</comment>